<dbReference type="InterPro" id="IPR013783">
    <property type="entry name" value="Ig-like_fold"/>
</dbReference>
<evidence type="ECO:0000256" key="1">
    <source>
        <dbReference type="SAM" id="SignalP"/>
    </source>
</evidence>
<accession>A0A4E0QK54</accession>
<dbReference type="AlphaFoldDB" id="A0A4E0QK54"/>
<sequence length="653" mass="71527">MTKRLTVLLRIAVLVFACWPFFSLADEMTVTKVGHWGSGSYQDVVVVGNYAYAAAGITGIDILDISNPASPTLVSQYDTSGSALDVFVDGNFAYVADNDEGLQIIDISNKASPTLVGGYDTSGLPQDVFVDGNFAYVADGNLQIIDISNKASPTRVGGYDTSSYAYGVFVDGNFAYVADDEEGLQIIDISNKASPSRVGGYDTGGNAKGVFVDGNYIYVADRRNQLVILTSVSVPQITITPTSYQFGNLSNTNSQYTTNILVKSTGNANLQIEKVEITGEDNFFIFPGTDSCSPKILKPYQLCEFLVALSLPTEQAGFKEATLSIHSNAHNNNIVTIPISANVLDTLPSDSLAIDIVEILNNGIVRRVSGELWSGKYDWLKDGGNLRGIIIDQRFHTIYEITGQAGTVIDNFGIALDFAIELKNSGEDIKEILNSDNATKIEKLSAQITGISARTLLNMPTGTFKEIGAIVRHTSWINPDYWENLALNYFLDKNPTLVETIELVDGWVEEIELSVDTYVDGEIVYHSLNIVSDKLTEMLYIATHGDENTPQYSSIEAATSHLNIEIPCTQVGQSVYEGKLTLNPENSLFELAPNVREIEIAPSMRCGKFYDKTLYLPCVESIDETYWGNFNLIENSSPTQFYLWEYGAAECTE</sequence>
<feature type="chain" id="PRO_5020037820" description="LVIVD repeat-containing protein" evidence="1">
    <location>
        <begin position="26"/>
        <end position="653"/>
    </location>
</feature>
<dbReference type="Gene3D" id="2.60.40.10">
    <property type="entry name" value="Immunoglobulins"/>
    <property type="match status" value="1"/>
</dbReference>
<dbReference type="InterPro" id="IPR013211">
    <property type="entry name" value="LVIVD"/>
</dbReference>
<keyword evidence="3" id="KW-1185">Reference proteome</keyword>
<proteinExistence type="predicted"/>
<evidence type="ECO:0008006" key="4">
    <source>
        <dbReference type="Google" id="ProtNLM"/>
    </source>
</evidence>
<dbReference type="EMBL" id="JSZA02000233">
    <property type="protein sequence ID" value="TGN99937.1"/>
    <property type="molecule type" value="Genomic_DNA"/>
</dbReference>
<keyword evidence="1" id="KW-0732">Signal</keyword>
<dbReference type="SUPFAM" id="SSF75011">
    <property type="entry name" value="3-carboxy-cis,cis-mucoante lactonizing enzyme"/>
    <property type="match status" value="1"/>
</dbReference>
<evidence type="ECO:0000313" key="3">
    <source>
        <dbReference type="Proteomes" id="UP000030428"/>
    </source>
</evidence>
<comment type="caution">
    <text evidence="2">The sequence shown here is derived from an EMBL/GenBank/DDBJ whole genome shotgun (WGS) entry which is preliminary data.</text>
</comment>
<dbReference type="Proteomes" id="UP000030428">
    <property type="component" value="Unassembled WGS sequence"/>
</dbReference>
<gene>
    <name evidence="2" type="ORF">PN36_30745</name>
</gene>
<evidence type="ECO:0000313" key="2">
    <source>
        <dbReference type="EMBL" id="TGN99937.1"/>
    </source>
</evidence>
<feature type="signal peptide" evidence="1">
    <location>
        <begin position="1"/>
        <end position="25"/>
    </location>
</feature>
<protein>
    <recommendedName>
        <fullName evidence="4">LVIVD repeat-containing protein</fullName>
    </recommendedName>
</protein>
<name>A0A4E0QK54_9GAMM</name>
<dbReference type="Pfam" id="PF08309">
    <property type="entry name" value="LVIVD"/>
    <property type="match status" value="5"/>
</dbReference>
<organism evidence="2 3">
    <name type="scientific">Candidatus Thiomargarita nelsonii</name>
    <dbReference type="NCBI Taxonomy" id="1003181"/>
    <lineage>
        <taxon>Bacteria</taxon>
        <taxon>Pseudomonadati</taxon>
        <taxon>Pseudomonadota</taxon>
        <taxon>Gammaproteobacteria</taxon>
        <taxon>Thiotrichales</taxon>
        <taxon>Thiotrichaceae</taxon>
        <taxon>Thiomargarita</taxon>
    </lineage>
</organism>
<reference evidence="2 3" key="1">
    <citation type="journal article" date="2016" name="Front. Microbiol.">
        <title>Single-Cell (Meta-)Genomics of a Dimorphic Candidatus Thiomargarita nelsonii Reveals Genomic Plasticity.</title>
        <authorList>
            <person name="Flood B.E."/>
            <person name="Fliss P."/>
            <person name="Jones D.S."/>
            <person name="Dick G.J."/>
            <person name="Jain S."/>
            <person name="Kaster A.K."/>
            <person name="Winkel M."/>
            <person name="Mussmann M."/>
            <person name="Bailey J."/>
        </authorList>
    </citation>
    <scope>NUCLEOTIDE SEQUENCE [LARGE SCALE GENOMIC DNA]</scope>
    <source>
        <strain evidence="2">Hydrate Ridge</strain>
    </source>
</reference>